<dbReference type="Proteomes" id="UP001526201">
    <property type="component" value="Unassembled WGS sequence"/>
</dbReference>
<dbReference type="EMBL" id="JACKTY010000051">
    <property type="protein sequence ID" value="MCV7230674.1"/>
    <property type="molecule type" value="Genomic_DNA"/>
</dbReference>
<evidence type="ECO:0000313" key="2">
    <source>
        <dbReference type="Proteomes" id="UP001526201"/>
    </source>
</evidence>
<dbReference type="InterPro" id="IPR011231">
    <property type="entry name" value="Phage_VT1-Sakai_H0018"/>
</dbReference>
<name>A0ABT3CMM3_9MYCO</name>
<comment type="caution">
    <text evidence="1">The sequence shown here is derived from an EMBL/GenBank/DDBJ whole genome shotgun (WGS) entry which is preliminary data.</text>
</comment>
<sequence length="124" mass="12283">MANEMLDVYSPGRDLTGRASSAVTGCRFLKITGNRTNGNIAVAHATAAGRACGVSKYDAAAGDKVGVARGKDRVVHVLASGAIAAFAEVEVGAAGVAVTKNAGVAVGYALTGAADATLAEISLY</sequence>
<organism evidence="1 2">
    <name type="scientific">Mycolicibacterium komossense</name>
    <dbReference type="NCBI Taxonomy" id="1779"/>
    <lineage>
        <taxon>Bacteria</taxon>
        <taxon>Bacillati</taxon>
        <taxon>Actinomycetota</taxon>
        <taxon>Actinomycetes</taxon>
        <taxon>Mycobacteriales</taxon>
        <taxon>Mycobacteriaceae</taxon>
        <taxon>Mycolicibacterium</taxon>
    </lineage>
</organism>
<evidence type="ECO:0000313" key="1">
    <source>
        <dbReference type="EMBL" id="MCV7230674.1"/>
    </source>
</evidence>
<accession>A0ABT3CMM3</accession>
<protein>
    <submittedName>
        <fullName evidence="1">DUF2190 family protein</fullName>
    </submittedName>
</protein>
<dbReference type="RefSeq" id="WP_264071961.1">
    <property type="nucleotide sequence ID" value="NZ_JACKTY010000051.1"/>
</dbReference>
<proteinExistence type="predicted"/>
<reference evidence="1 2" key="1">
    <citation type="journal article" date="2022" name="BMC Genomics">
        <title>Comparative genome analysis of mycobacteria focusing on tRNA and non-coding RNA.</title>
        <authorList>
            <person name="Behra P.R.K."/>
            <person name="Pettersson B.M.F."/>
            <person name="Ramesh M."/>
            <person name="Das S."/>
            <person name="Dasgupta S."/>
            <person name="Kirsebom L.A."/>
        </authorList>
    </citation>
    <scope>NUCLEOTIDE SEQUENCE [LARGE SCALE GENOMIC DNA]</scope>
    <source>
        <strain evidence="1 2">DSM 44078</strain>
    </source>
</reference>
<gene>
    <name evidence="1" type="ORF">H7J73_32170</name>
</gene>
<keyword evidence="2" id="KW-1185">Reference proteome</keyword>
<dbReference type="Pfam" id="PF09956">
    <property type="entry name" value="Phage_cement_2"/>
    <property type="match status" value="1"/>
</dbReference>